<dbReference type="STRING" id="1255658.FM114_02335"/>
<reference evidence="3 4" key="1">
    <citation type="submission" date="2017-02" db="EMBL/GenBank/DDBJ databases">
        <authorList>
            <person name="Peterson S.W."/>
        </authorList>
    </citation>
    <scope>NUCLEOTIDE SEQUENCE [LARGE SCALE GENOMIC DNA]</scope>
    <source>
        <strain evidence="3 4">LSP_Lj1</strain>
    </source>
</reference>
<keyword evidence="1 3" id="KW-0808">Transferase</keyword>
<organism evidence="3 4">
    <name type="scientific">Luteococcus japonicus LSP_Lj1</name>
    <dbReference type="NCBI Taxonomy" id="1255658"/>
    <lineage>
        <taxon>Bacteria</taxon>
        <taxon>Bacillati</taxon>
        <taxon>Actinomycetota</taxon>
        <taxon>Actinomycetes</taxon>
        <taxon>Propionibacteriales</taxon>
        <taxon>Propionibacteriaceae</taxon>
        <taxon>Luteococcus</taxon>
    </lineage>
</organism>
<dbReference type="PANTHER" id="PTHR12526">
    <property type="entry name" value="GLYCOSYLTRANSFERASE"/>
    <property type="match status" value="1"/>
</dbReference>
<dbReference type="OrthoDB" id="9775208at2"/>
<keyword evidence="3" id="KW-0328">Glycosyltransferase</keyword>
<evidence type="ECO:0000313" key="3">
    <source>
        <dbReference type="EMBL" id="SJN20394.1"/>
    </source>
</evidence>
<evidence type="ECO:0000259" key="2">
    <source>
        <dbReference type="Pfam" id="PF00534"/>
    </source>
</evidence>
<evidence type="ECO:0000256" key="1">
    <source>
        <dbReference type="ARBA" id="ARBA00022679"/>
    </source>
</evidence>
<evidence type="ECO:0000313" key="4">
    <source>
        <dbReference type="Proteomes" id="UP000188342"/>
    </source>
</evidence>
<sequence>MTARIVIITRAFPYLPGEQFVEPEASFWARDEASVVVMPWAVQGDPRPVPEVVTVDPVLSRISRRQRQTARLKAPLNKLFWHELGWLARHGRLNRATALEVVRGVGGALVTRDVLQQWIQDNGPIDVVYTYWWDVWTYGAQLLKGNGVGHVVTRAHRYDLYEYRHPSGFLSGKRSLGPHLDAFLAISRDGEQAALDYGLARESVQLAPLGVALPDVEAPTSPDGELHVVSTATFTPVKRLDRMIDGLAVLCREHPELRVVWTHFGEGELRGEIEARLEAVSGLDNLTATLRGNVPNGTIREHFTHQPVDVFVNTSESEGVPVSIMEAMAFGVPALAPAVGGIGDMVPADGPGGSLMSDAPDAGEIAATLWAWRERAKLPRERAAARAVIAHRYDEAKNYSGLMDQLIAMAAS</sequence>
<accession>A0A1R4ILD7</accession>
<dbReference type="EC" id="2.4.1.-" evidence="3"/>
<protein>
    <submittedName>
        <fullName evidence="3">Glycosyltransferase</fullName>
        <ecNumber evidence="3">2.4.1.-</ecNumber>
    </submittedName>
</protein>
<dbReference type="Pfam" id="PF00534">
    <property type="entry name" value="Glycos_transf_1"/>
    <property type="match status" value="1"/>
</dbReference>
<dbReference type="EMBL" id="FUKQ01000010">
    <property type="protein sequence ID" value="SJN20394.1"/>
    <property type="molecule type" value="Genomic_DNA"/>
</dbReference>
<dbReference type="SUPFAM" id="SSF53756">
    <property type="entry name" value="UDP-Glycosyltransferase/glycogen phosphorylase"/>
    <property type="match status" value="1"/>
</dbReference>
<proteinExistence type="predicted"/>
<dbReference type="InterPro" id="IPR001296">
    <property type="entry name" value="Glyco_trans_1"/>
</dbReference>
<keyword evidence="4" id="KW-1185">Reference proteome</keyword>
<name>A0A1R4ILD7_9ACTN</name>
<dbReference type="Gene3D" id="3.40.50.2000">
    <property type="entry name" value="Glycogen Phosphorylase B"/>
    <property type="match status" value="2"/>
</dbReference>
<feature type="domain" description="Glycosyl transferase family 1" evidence="2">
    <location>
        <begin position="220"/>
        <end position="369"/>
    </location>
</feature>
<gene>
    <name evidence="3" type="ORF">FM114_02335</name>
</gene>
<dbReference type="GO" id="GO:0016757">
    <property type="term" value="F:glycosyltransferase activity"/>
    <property type="evidence" value="ECO:0007669"/>
    <property type="project" value="UniProtKB-KW"/>
</dbReference>
<dbReference type="AlphaFoldDB" id="A0A1R4ILD7"/>
<dbReference type="Proteomes" id="UP000188342">
    <property type="component" value="Unassembled WGS sequence"/>
</dbReference>
<dbReference type="RefSeq" id="WP_094763591.1">
    <property type="nucleotide sequence ID" value="NZ_FUKQ01000010.1"/>
</dbReference>